<gene>
    <name evidence="2" type="ORF">HYS17_02350</name>
</gene>
<dbReference type="Proteomes" id="UP000595362">
    <property type="component" value="Chromosome"/>
</dbReference>
<reference evidence="2 3" key="1">
    <citation type="submission" date="2020-07" db="EMBL/GenBank/DDBJ databases">
        <title>Huge and variable diversity of episymbiotic CPR bacteria and DPANN archaea in groundwater ecosystems.</title>
        <authorList>
            <person name="He C.Y."/>
            <person name="Keren R."/>
            <person name="Whittaker M."/>
            <person name="Farag I.F."/>
            <person name="Doudna J."/>
            <person name="Cate J.H.D."/>
            <person name="Banfield J.F."/>
        </authorList>
    </citation>
    <scope>NUCLEOTIDE SEQUENCE [LARGE SCALE GENOMIC DNA]</scope>
    <source>
        <strain evidence="2">NC_groundwater_70_Ag_B-0.1um_54_66</strain>
    </source>
</reference>
<sequence>MLIKQLCFDCGYGSAALRERIYCENKSQENKMQGILIYTAAGDSEGTMGGLVRQGEAGRIEKIIQRALQDAMWCGADPICIESPGQGTGNSNLAACHNCCLLPETSCEQGNRFLDRALLVGLPEDRTKGFFYRLLAQKKAP</sequence>
<evidence type="ECO:0000313" key="2">
    <source>
        <dbReference type="EMBL" id="QQG36636.1"/>
    </source>
</evidence>
<evidence type="ECO:0000313" key="3">
    <source>
        <dbReference type="Proteomes" id="UP000595362"/>
    </source>
</evidence>
<proteinExistence type="predicted"/>
<accession>A0A7T5UI46</accession>
<dbReference type="InterPro" id="IPR018973">
    <property type="entry name" value="MZB"/>
</dbReference>
<protein>
    <submittedName>
        <fullName evidence="2">DUF1998 domain-containing protein</fullName>
    </submittedName>
</protein>
<dbReference type="Pfam" id="PF09369">
    <property type="entry name" value="MZB"/>
    <property type="match status" value="1"/>
</dbReference>
<evidence type="ECO:0000259" key="1">
    <source>
        <dbReference type="Pfam" id="PF09369"/>
    </source>
</evidence>
<name>A0A7T5UI46_9BACT</name>
<dbReference type="EMBL" id="CP066681">
    <property type="protein sequence ID" value="QQG36636.1"/>
    <property type="molecule type" value="Genomic_DNA"/>
</dbReference>
<dbReference type="AlphaFoldDB" id="A0A7T5UI46"/>
<organism evidence="2 3">
    <name type="scientific">Micavibrio aeruginosavorus</name>
    <dbReference type="NCBI Taxonomy" id="349221"/>
    <lineage>
        <taxon>Bacteria</taxon>
        <taxon>Pseudomonadati</taxon>
        <taxon>Bdellovibrionota</taxon>
        <taxon>Bdellovibrionia</taxon>
        <taxon>Bdellovibrionales</taxon>
        <taxon>Pseudobdellovibrionaceae</taxon>
        <taxon>Micavibrio</taxon>
    </lineage>
</organism>
<feature type="domain" description="MrfA-like Zn-binding" evidence="1">
    <location>
        <begin position="2"/>
        <end position="100"/>
    </location>
</feature>